<reference evidence="13" key="1">
    <citation type="submission" date="2025-08" db="UniProtKB">
        <authorList>
            <consortium name="Ensembl"/>
        </authorList>
    </citation>
    <scope>IDENTIFICATION</scope>
</reference>
<dbReference type="PANTHER" id="PTHR10671:SF94">
    <property type="entry name" value="OUTER DENSE FIBER PROTEIN 4"/>
    <property type="match status" value="1"/>
</dbReference>
<evidence type="ECO:0000256" key="1">
    <source>
        <dbReference type="ARBA" id="ARBA00004141"/>
    </source>
</evidence>
<comment type="function">
    <text evidence="9">Component of the outer dense fibers (ODF) of spermatozoa which could be involved in sperm tail structure, sperm movement and general organization of cellular cytoskeleton.</text>
</comment>
<evidence type="ECO:0000256" key="12">
    <source>
        <dbReference type="SAM" id="Phobius"/>
    </source>
</evidence>
<dbReference type="GO" id="GO:0030154">
    <property type="term" value="P:cell differentiation"/>
    <property type="evidence" value="ECO:0007669"/>
    <property type="project" value="UniProtKB-KW"/>
</dbReference>
<evidence type="ECO:0000256" key="2">
    <source>
        <dbReference type="ARBA" id="ARBA00022473"/>
    </source>
</evidence>
<evidence type="ECO:0000313" key="13">
    <source>
        <dbReference type="Ensembl" id="ENSCLAP00000010430.1"/>
    </source>
</evidence>
<dbReference type="GO" id="GO:0007283">
    <property type="term" value="P:spermatogenesis"/>
    <property type="evidence" value="ECO:0007669"/>
    <property type="project" value="UniProtKB-KW"/>
</dbReference>
<evidence type="ECO:0000256" key="11">
    <source>
        <dbReference type="ARBA" id="ARBA00079416"/>
    </source>
</evidence>
<dbReference type="GeneTree" id="ENSGT01030000234855"/>
<proteinExistence type="predicted"/>
<name>A0A8C2V5S1_CHILA</name>
<organism evidence="13 14">
    <name type="scientific">Chinchilla lanigera</name>
    <name type="common">Long-tailed chinchilla</name>
    <name type="synonym">Chinchilla villidera</name>
    <dbReference type="NCBI Taxonomy" id="34839"/>
    <lineage>
        <taxon>Eukaryota</taxon>
        <taxon>Metazoa</taxon>
        <taxon>Chordata</taxon>
        <taxon>Craniata</taxon>
        <taxon>Vertebrata</taxon>
        <taxon>Euteleostomi</taxon>
        <taxon>Mammalia</taxon>
        <taxon>Eutheria</taxon>
        <taxon>Euarchontoglires</taxon>
        <taxon>Glires</taxon>
        <taxon>Rodentia</taxon>
        <taxon>Hystricomorpha</taxon>
        <taxon>Chinchillidae</taxon>
        <taxon>Chinchilla</taxon>
    </lineage>
</organism>
<dbReference type="OMA" id="FHWMAQV"/>
<reference evidence="13" key="2">
    <citation type="submission" date="2025-09" db="UniProtKB">
        <authorList>
            <consortium name="Ensembl"/>
        </authorList>
    </citation>
    <scope>IDENTIFICATION</scope>
</reference>
<keyword evidence="3" id="KW-0597">Phosphoprotein</keyword>
<feature type="transmembrane region" description="Helical" evidence="12">
    <location>
        <begin position="24"/>
        <end position="46"/>
    </location>
</feature>
<evidence type="ECO:0000256" key="7">
    <source>
        <dbReference type="ARBA" id="ARBA00022989"/>
    </source>
</evidence>
<keyword evidence="8 12" id="KW-0472">Membrane</keyword>
<evidence type="ECO:0000256" key="5">
    <source>
        <dbReference type="ARBA" id="ARBA00022782"/>
    </source>
</evidence>
<evidence type="ECO:0000256" key="9">
    <source>
        <dbReference type="ARBA" id="ARBA00054558"/>
    </source>
</evidence>
<dbReference type="Gene3D" id="1.20.140.150">
    <property type="match status" value="1"/>
</dbReference>
<evidence type="ECO:0000256" key="3">
    <source>
        <dbReference type="ARBA" id="ARBA00022553"/>
    </source>
</evidence>
<evidence type="ECO:0000313" key="14">
    <source>
        <dbReference type="Proteomes" id="UP000694398"/>
    </source>
</evidence>
<dbReference type="FunFam" id="1.20.140.150:FF:000074">
    <property type="entry name" value="Outer dense fiber of sperm tails 4"/>
    <property type="match status" value="1"/>
</dbReference>
<keyword evidence="5" id="KW-0221">Differentiation</keyword>
<keyword evidence="6" id="KW-0744">Spermatogenesis</keyword>
<feature type="transmembrane region" description="Helical" evidence="12">
    <location>
        <begin position="145"/>
        <end position="167"/>
    </location>
</feature>
<evidence type="ECO:0000256" key="8">
    <source>
        <dbReference type="ARBA" id="ARBA00023136"/>
    </source>
</evidence>
<gene>
    <name evidence="13" type="primary">Odf4</name>
</gene>
<keyword evidence="4 12" id="KW-0812">Transmembrane</keyword>
<comment type="subcellular location">
    <subcellularLocation>
        <location evidence="1">Membrane</location>
        <topology evidence="1">Multi-pass membrane protein</topology>
    </subcellularLocation>
</comment>
<keyword evidence="14" id="KW-1185">Reference proteome</keyword>
<keyword evidence="2" id="KW-0217">Developmental protein</keyword>
<accession>A0A8C2V5S1</accession>
<dbReference type="GO" id="GO:0005886">
    <property type="term" value="C:plasma membrane"/>
    <property type="evidence" value="ECO:0007669"/>
    <property type="project" value="TreeGrafter"/>
</dbReference>
<evidence type="ECO:0000256" key="6">
    <source>
        <dbReference type="ARBA" id="ARBA00022871"/>
    </source>
</evidence>
<dbReference type="InterPro" id="IPR050579">
    <property type="entry name" value="PMP-22/EMP/MP20-like"/>
</dbReference>
<dbReference type="AlphaFoldDB" id="A0A8C2V5S1"/>
<dbReference type="Ensembl" id="ENSCLAT00000010560.1">
    <property type="protein sequence ID" value="ENSCLAP00000010430.1"/>
    <property type="gene ID" value="ENSCLAG00000007206.1"/>
</dbReference>
<dbReference type="Proteomes" id="UP000694398">
    <property type="component" value="Unassembled WGS sequence"/>
</dbReference>
<feature type="transmembrane region" description="Helical" evidence="12">
    <location>
        <begin position="187"/>
        <end position="207"/>
    </location>
</feature>
<evidence type="ECO:0000256" key="4">
    <source>
        <dbReference type="ARBA" id="ARBA00022692"/>
    </source>
</evidence>
<evidence type="ECO:0000256" key="10">
    <source>
        <dbReference type="ARBA" id="ARBA00073557"/>
    </source>
</evidence>
<sequence>MESSRLRRSSVLPLRWRITHSPRWIVQVLVSELSLVAFVLLLVMVFSKKWLHAPGSHFRQHYPKNVSNRIHTSIHIMSLGLLHICRSNCPRPKDWKGDFKIWTNHPMFGIAKISFGLALELGLVLTIWLHLSYLPKLKKLHALRLVAIILSFCQATFIFFTLLLFAINLWTFELRKNISVPIGWGYFIGWLVFLLYVTCGVLCYFNYKNFWNPLHRVFGSMPCASLPAQ</sequence>
<dbReference type="PANTHER" id="PTHR10671">
    <property type="entry name" value="EPITHELIAL MEMBRANE PROTEIN-RELATED"/>
    <property type="match status" value="1"/>
</dbReference>
<feature type="transmembrane region" description="Helical" evidence="12">
    <location>
        <begin position="113"/>
        <end position="133"/>
    </location>
</feature>
<protein>
    <recommendedName>
        <fullName evidence="10">Outer dense fiber protein 4</fullName>
    </recommendedName>
    <alternativeName>
        <fullName evidence="11">Outer dense fiber of sperm tails protein 4</fullName>
    </alternativeName>
</protein>
<keyword evidence="7 12" id="KW-1133">Transmembrane helix</keyword>